<feature type="domain" description="Polysaccharide export protein N-terminal" evidence="4">
    <location>
        <begin position="132"/>
        <end position="209"/>
    </location>
</feature>
<feature type="coiled-coil region" evidence="2">
    <location>
        <begin position="391"/>
        <end position="454"/>
    </location>
</feature>
<dbReference type="Gene3D" id="3.10.560.10">
    <property type="entry name" value="Outer membrane lipoprotein wza domain like"/>
    <property type="match status" value="1"/>
</dbReference>
<evidence type="ECO:0000259" key="5">
    <source>
        <dbReference type="Pfam" id="PF10531"/>
    </source>
</evidence>
<evidence type="ECO:0000259" key="4">
    <source>
        <dbReference type="Pfam" id="PF02563"/>
    </source>
</evidence>
<dbReference type="Pfam" id="PF10531">
    <property type="entry name" value="SLBB"/>
    <property type="match status" value="1"/>
</dbReference>
<dbReference type="PANTHER" id="PTHR33619:SF3">
    <property type="entry name" value="POLYSACCHARIDE EXPORT PROTEIN GFCE-RELATED"/>
    <property type="match status" value="1"/>
</dbReference>
<name>A0A560MJP5_9BRAD</name>
<dbReference type="Gene3D" id="3.30.1950.10">
    <property type="entry name" value="wza like domain"/>
    <property type="match status" value="1"/>
</dbReference>
<evidence type="ECO:0000256" key="2">
    <source>
        <dbReference type="SAM" id="Coils"/>
    </source>
</evidence>
<dbReference type="InterPro" id="IPR003715">
    <property type="entry name" value="Poly_export_N"/>
</dbReference>
<feature type="domain" description="Soluble ligand binding" evidence="5">
    <location>
        <begin position="227"/>
        <end position="258"/>
    </location>
</feature>
<evidence type="ECO:0000256" key="1">
    <source>
        <dbReference type="ARBA" id="ARBA00022729"/>
    </source>
</evidence>
<proteinExistence type="predicted"/>
<sequence length="572" mass="61591">MWLPALNAKAACMVVEQKSEPARPTPPRSRWGRRALLAVVSLAVVAVAAGKNWGAVEIFSRAMAQKAFAALGTRYDKPSPAAVQVAAVTAQDSPSAPAMTTVAPSDAPVLTIAERSKIVTPVRDTPAADLCGVGDKLTIAFYERVDVEEDKWGRSSNSALRGLVQRPELSLPYIVQEDGTISVPLLGSIRVAGRSTQQVRTDLADSFDRLLGRKGVVNILSIERSPIYVLGPVKNPGSYKFVSGMTVLHALALAGGLDRGTSEPWQKIEAVREVLKRSGAADAMLKLLARAAVLKAERDGAEPKIPLRLIELVGANEASNLVREQGERRKAIATARANRERALQTALEAAKQDVVVYGRMESLDELVKLRQDRVNSMRSLADRNVISATVLNQVQSELTDAEQRKREALNQYATAKQRLATLEAEGFRIQSDVRNDLELEIETIERQINDNEREYNTSEGILSALPATRAQFAKEADRITYQVVRQMPAGPVAIESSGMTVLQPGDLVNVILGDGDAKSQANATEVNSNEVNSNHANSPAPATSPADRSSVGRAANRPEVGRAVADQASGPK</sequence>
<gene>
    <name evidence="6" type="ORF">FBZ93_101847</name>
</gene>
<keyword evidence="1" id="KW-0732">Signal</keyword>
<evidence type="ECO:0000256" key="3">
    <source>
        <dbReference type="SAM" id="MobiDB-lite"/>
    </source>
</evidence>
<dbReference type="RefSeq" id="WP_146984669.1">
    <property type="nucleotide sequence ID" value="NZ_VITY01000001.1"/>
</dbReference>
<dbReference type="Proteomes" id="UP000321304">
    <property type="component" value="Unassembled WGS sequence"/>
</dbReference>
<evidence type="ECO:0000313" key="7">
    <source>
        <dbReference type="Proteomes" id="UP000321304"/>
    </source>
</evidence>
<dbReference type="InterPro" id="IPR049712">
    <property type="entry name" value="Poly_export"/>
</dbReference>
<organism evidence="6 7">
    <name type="scientific">Bradyrhizobium macuxiense</name>
    <dbReference type="NCBI Taxonomy" id="1755647"/>
    <lineage>
        <taxon>Bacteria</taxon>
        <taxon>Pseudomonadati</taxon>
        <taxon>Pseudomonadota</taxon>
        <taxon>Alphaproteobacteria</taxon>
        <taxon>Hyphomicrobiales</taxon>
        <taxon>Nitrobacteraceae</taxon>
        <taxon>Bradyrhizobium</taxon>
    </lineage>
</organism>
<keyword evidence="7" id="KW-1185">Reference proteome</keyword>
<dbReference type="GO" id="GO:0015159">
    <property type="term" value="F:polysaccharide transmembrane transporter activity"/>
    <property type="evidence" value="ECO:0007669"/>
    <property type="project" value="InterPro"/>
</dbReference>
<feature type="region of interest" description="Disordered" evidence="3">
    <location>
        <begin position="519"/>
        <end position="572"/>
    </location>
</feature>
<reference evidence="6 7" key="1">
    <citation type="submission" date="2019-06" db="EMBL/GenBank/DDBJ databases">
        <title>Genomic Encyclopedia of Type Strains, Phase IV (KMG-V): Genome sequencing to study the core and pangenomes of soil and plant-associated prokaryotes.</title>
        <authorList>
            <person name="Whitman W."/>
        </authorList>
    </citation>
    <scope>NUCLEOTIDE SEQUENCE [LARGE SCALE GENOMIC DNA]</scope>
    <source>
        <strain evidence="6 7">BR 10355</strain>
    </source>
</reference>
<protein>
    <submittedName>
        <fullName evidence="6">SLBB domain-containing protein</fullName>
    </submittedName>
</protein>
<dbReference type="EMBL" id="VITY01000001">
    <property type="protein sequence ID" value="TWC07554.1"/>
    <property type="molecule type" value="Genomic_DNA"/>
</dbReference>
<dbReference type="PANTHER" id="PTHR33619">
    <property type="entry name" value="POLYSACCHARIDE EXPORT PROTEIN GFCE-RELATED"/>
    <property type="match status" value="1"/>
</dbReference>
<dbReference type="Pfam" id="PF02563">
    <property type="entry name" value="Poly_export"/>
    <property type="match status" value="1"/>
</dbReference>
<feature type="compositionally biased region" description="Polar residues" evidence="3">
    <location>
        <begin position="519"/>
        <end position="541"/>
    </location>
</feature>
<accession>A0A560MJP5</accession>
<dbReference type="InterPro" id="IPR019554">
    <property type="entry name" value="Soluble_ligand-bd"/>
</dbReference>
<dbReference type="OrthoDB" id="9798876at2"/>
<dbReference type="AlphaFoldDB" id="A0A560MJP5"/>
<comment type="caution">
    <text evidence="6">The sequence shown here is derived from an EMBL/GenBank/DDBJ whole genome shotgun (WGS) entry which is preliminary data.</text>
</comment>
<keyword evidence="2" id="KW-0175">Coiled coil</keyword>
<evidence type="ECO:0000313" key="6">
    <source>
        <dbReference type="EMBL" id="TWC07554.1"/>
    </source>
</evidence>